<comment type="caution">
    <text evidence="2">The sequence shown here is derived from an EMBL/GenBank/DDBJ whole genome shotgun (WGS) entry which is preliminary data.</text>
</comment>
<dbReference type="PANTHER" id="PTHR31635:SF196">
    <property type="entry name" value="REVERSE TRANSCRIPTASE DOMAIN-CONTAINING PROTEIN-RELATED"/>
    <property type="match status" value="1"/>
</dbReference>
<dbReference type="InterPro" id="IPR000477">
    <property type="entry name" value="RT_dom"/>
</dbReference>
<evidence type="ECO:0000313" key="3">
    <source>
        <dbReference type="Proteomes" id="UP000265520"/>
    </source>
</evidence>
<sequence>MQFFISGWIMPSFNSNTIILIPKSSNADSIDQFRPIALANFKFKIISKVLADRLATIMPNIISKEQRGFIEGRNIRDCVCLTSEAINLLHKKAFGGNVAMKIDISKAFDTLEWSFLLKVLKQFGFSNIFCNWIETILASAYLSISINGSQHGYFNCKRGVRQGDPLSPLLFCLAEEVLSRGIAKLVSEVVKSLASKHLKACSSDMQTAQDKSSMQLSLLSLVVVFPKLD</sequence>
<accession>A0A392NBI4</accession>
<dbReference type="CDD" id="cd01650">
    <property type="entry name" value="RT_nLTR_like"/>
    <property type="match status" value="1"/>
</dbReference>
<keyword evidence="2" id="KW-0548">Nucleotidyltransferase</keyword>
<keyword evidence="3" id="KW-1185">Reference proteome</keyword>
<proteinExistence type="predicted"/>
<dbReference type="SUPFAM" id="SSF56672">
    <property type="entry name" value="DNA/RNA polymerases"/>
    <property type="match status" value="1"/>
</dbReference>
<organism evidence="2 3">
    <name type="scientific">Trifolium medium</name>
    <dbReference type="NCBI Taxonomy" id="97028"/>
    <lineage>
        <taxon>Eukaryota</taxon>
        <taxon>Viridiplantae</taxon>
        <taxon>Streptophyta</taxon>
        <taxon>Embryophyta</taxon>
        <taxon>Tracheophyta</taxon>
        <taxon>Spermatophyta</taxon>
        <taxon>Magnoliopsida</taxon>
        <taxon>eudicotyledons</taxon>
        <taxon>Gunneridae</taxon>
        <taxon>Pentapetalae</taxon>
        <taxon>rosids</taxon>
        <taxon>fabids</taxon>
        <taxon>Fabales</taxon>
        <taxon>Fabaceae</taxon>
        <taxon>Papilionoideae</taxon>
        <taxon>50 kb inversion clade</taxon>
        <taxon>NPAAA clade</taxon>
        <taxon>Hologalegina</taxon>
        <taxon>IRL clade</taxon>
        <taxon>Trifolieae</taxon>
        <taxon>Trifolium</taxon>
    </lineage>
</organism>
<protein>
    <submittedName>
        <fullName evidence="2">RNA-directed DNA polymerase (Reverse transcriptase)</fullName>
    </submittedName>
</protein>
<dbReference type="PROSITE" id="PS50878">
    <property type="entry name" value="RT_POL"/>
    <property type="match status" value="1"/>
</dbReference>
<dbReference type="PANTHER" id="PTHR31635">
    <property type="entry name" value="REVERSE TRANSCRIPTASE DOMAIN-CONTAINING PROTEIN-RELATED"/>
    <property type="match status" value="1"/>
</dbReference>
<evidence type="ECO:0000259" key="1">
    <source>
        <dbReference type="PROSITE" id="PS50878"/>
    </source>
</evidence>
<evidence type="ECO:0000313" key="2">
    <source>
        <dbReference type="EMBL" id="MCH96418.1"/>
    </source>
</evidence>
<name>A0A392NBI4_9FABA</name>
<reference evidence="2 3" key="1">
    <citation type="journal article" date="2018" name="Front. Plant Sci.">
        <title>Red Clover (Trifolium pratense) and Zigzag Clover (T. medium) - A Picture of Genomic Similarities and Differences.</title>
        <authorList>
            <person name="Dluhosova J."/>
            <person name="Istvanek J."/>
            <person name="Nedelnik J."/>
            <person name="Repkova J."/>
        </authorList>
    </citation>
    <scope>NUCLEOTIDE SEQUENCE [LARGE SCALE GENOMIC DNA]</scope>
    <source>
        <strain evidence="3">cv. 10/8</strain>
        <tissue evidence="2">Leaf</tissue>
    </source>
</reference>
<dbReference type="Proteomes" id="UP000265520">
    <property type="component" value="Unassembled WGS sequence"/>
</dbReference>
<dbReference type="Pfam" id="PF00078">
    <property type="entry name" value="RVT_1"/>
    <property type="match status" value="1"/>
</dbReference>
<keyword evidence="2" id="KW-0695">RNA-directed DNA polymerase</keyword>
<dbReference type="EMBL" id="LXQA010032272">
    <property type="protein sequence ID" value="MCH96418.1"/>
    <property type="molecule type" value="Genomic_DNA"/>
</dbReference>
<dbReference type="AlphaFoldDB" id="A0A392NBI4"/>
<dbReference type="InterPro" id="IPR043502">
    <property type="entry name" value="DNA/RNA_pol_sf"/>
</dbReference>
<feature type="domain" description="Reverse transcriptase" evidence="1">
    <location>
        <begin position="2"/>
        <end position="229"/>
    </location>
</feature>
<keyword evidence="2" id="KW-0808">Transferase</keyword>
<dbReference type="GO" id="GO:0003964">
    <property type="term" value="F:RNA-directed DNA polymerase activity"/>
    <property type="evidence" value="ECO:0007669"/>
    <property type="project" value="UniProtKB-KW"/>
</dbReference>
<gene>
    <name evidence="2" type="ORF">A2U01_0017404</name>
</gene>